<feature type="domain" description="HTH myb-type" evidence="9">
    <location>
        <begin position="22"/>
        <end position="74"/>
    </location>
</feature>
<evidence type="ECO:0000256" key="1">
    <source>
        <dbReference type="ARBA" id="ARBA00004123"/>
    </source>
</evidence>
<dbReference type="OMA" id="ISTHGRD"/>
<dbReference type="SMART" id="SM00717">
    <property type="entry name" value="SANT"/>
    <property type="match status" value="2"/>
</dbReference>
<dbReference type="PANTHER" id="PTHR45675">
    <property type="entry name" value="MYB TRANSCRIPTION FACTOR-RELATED-RELATED"/>
    <property type="match status" value="1"/>
</dbReference>
<evidence type="ECO:0000256" key="4">
    <source>
        <dbReference type="ARBA" id="ARBA00023125"/>
    </source>
</evidence>
<accession>A0A0K9NUL7</accession>
<dbReference type="InterPro" id="IPR017930">
    <property type="entry name" value="Myb_dom"/>
</dbReference>
<name>A0A0K9NUL7_ZOSMR</name>
<dbReference type="GO" id="GO:0003700">
    <property type="term" value="F:DNA-binding transcription factor activity"/>
    <property type="evidence" value="ECO:0007669"/>
    <property type="project" value="InterPro"/>
</dbReference>
<sequence length="214" mass="24874">MDNKKACSSNSSSSSRTQKQESEVIRKGPWTMEEDLILMNYISIHGEGVWNNLAQSAGLKRTGKSCRLRWLNYLRPDIRRGNITPEEKLLIIDLQARWGNRWSKIARQMPGRTDNEIKNYWRTRIQKKEAAVVVLKQSEEISIREEYDCYDDNNNNNIKYDQNSSMMQMTEMSMDQKSLPPVYISPVDDDFLPDPSSAQSSDCLWGVDDLWSMH</sequence>
<dbReference type="PROSITE" id="PS51294">
    <property type="entry name" value="HTH_MYB"/>
    <property type="match status" value="2"/>
</dbReference>
<evidence type="ECO:0000259" key="9">
    <source>
        <dbReference type="PROSITE" id="PS51294"/>
    </source>
</evidence>
<gene>
    <name evidence="10" type="ORF">ZOSMA_59G00470</name>
</gene>
<dbReference type="PROSITE" id="PS50090">
    <property type="entry name" value="MYB_LIKE"/>
    <property type="match status" value="2"/>
</dbReference>
<dbReference type="FunFam" id="1.10.10.60:FF:000011">
    <property type="entry name" value="Myb transcription factor"/>
    <property type="match status" value="1"/>
</dbReference>
<keyword evidence="5" id="KW-0804">Transcription</keyword>
<feature type="domain" description="Myb-like" evidence="8">
    <location>
        <begin position="22"/>
        <end position="74"/>
    </location>
</feature>
<evidence type="ECO:0000313" key="10">
    <source>
        <dbReference type="EMBL" id="KMZ60486.1"/>
    </source>
</evidence>
<reference evidence="11" key="1">
    <citation type="journal article" date="2016" name="Nature">
        <title>The genome of the seagrass Zostera marina reveals angiosperm adaptation to the sea.</title>
        <authorList>
            <person name="Olsen J.L."/>
            <person name="Rouze P."/>
            <person name="Verhelst B."/>
            <person name="Lin Y.-C."/>
            <person name="Bayer T."/>
            <person name="Collen J."/>
            <person name="Dattolo E."/>
            <person name="De Paoli E."/>
            <person name="Dittami S."/>
            <person name="Maumus F."/>
            <person name="Michel G."/>
            <person name="Kersting A."/>
            <person name="Lauritano C."/>
            <person name="Lohaus R."/>
            <person name="Toepel M."/>
            <person name="Tonon T."/>
            <person name="Vanneste K."/>
            <person name="Amirebrahimi M."/>
            <person name="Brakel J."/>
            <person name="Bostroem C."/>
            <person name="Chovatia M."/>
            <person name="Grimwood J."/>
            <person name="Jenkins J.W."/>
            <person name="Jueterbock A."/>
            <person name="Mraz A."/>
            <person name="Stam W.T."/>
            <person name="Tice H."/>
            <person name="Bornberg-Bauer E."/>
            <person name="Green P.J."/>
            <person name="Pearson G.A."/>
            <person name="Procaccini G."/>
            <person name="Duarte C.M."/>
            <person name="Schmutz J."/>
            <person name="Reusch T.B.H."/>
            <person name="Van de Peer Y."/>
        </authorList>
    </citation>
    <scope>NUCLEOTIDE SEQUENCE [LARGE SCALE GENOMIC DNA]</scope>
    <source>
        <strain evidence="11">cv. Finnish</strain>
    </source>
</reference>
<comment type="subcellular location">
    <subcellularLocation>
        <location evidence="1">Nucleus</location>
    </subcellularLocation>
</comment>
<organism evidence="10 11">
    <name type="scientific">Zostera marina</name>
    <name type="common">Eelgrass</name>
    <dbReference type="NCBI Taxonomy" id="29655"/>
    <lineage>
        <taxon>Eukaryota</taxon>
        <taxon>Viridiplantae</taxon>
        <taxon>Streptophyta</taxon>
        <taxon>Embryophyta</taxon>
        <taxon>Tracheophyta</taxon>
        <taxon>Spermatophyta</taxon>
        <taxon>Magnoliopsida</taxon>
        <taxon>Liliopsida</taxon>
        <taxon>Zosteraceae</taxon>
        <taxon>Zostera</taxon>
    </lineage>
</organism>
<evidence type="ECO:0000313" key="11">
    <source>
        <dbReference type="Proteomes" id="UP000036987"/>
    </source>
</evidence>
<feature type="domain" description="HTH myb-type" evidence="9">
    <location>
        <begin position="75"/>
        <end position="129"/>
    </location>
</feature>
<proteinExistence type="predicted"/>
<dbReference type="GO" id="GO:0006355">
    <property type="term" value="P:regulation of DNA-templated transcription"/>
    <property type="evidence" value="ECO:0000318"/>
    <property type="project" value="GO_Central"/>
</dbReference>
<dbReference type="Pfam" id="PF00249">
    <property type="entry name" value="Myb_DNA-binding"/>
    <property type="match status" value="2"/>
</dbReference>
<feature type="domain" description="Myb-like" evidence="8">
    <location>
        <begin position="75"/>
        <end position="125"/>
    </location>
</feature>
<dbReference type="InterPro" id="IPR009057">
    <property type="entry name" value="Homeodomain-like_sf"/>
</dbReference>
<comment type="caution">
    <text evidence="10">The sequence shown here is derived from an EMBL/GenBank/DDBJ whole genome shotgun (WGS) entry which is preliminary data.</text>
</comment>
<dbReference type="CDD" id="cd00167">
    <property type="entry name" value="SANT"/>
    <property type="match status" value="2"/>
</dbReference>
<keyword evidence="2" id="KW-0677">Repeat</keyword>
<evidence type="ECO:0000256" key="7">
    <source>
        <dbReference type="SAM" id="MobiDB-lite"/>
    </source>
</evidence>
<keyword evidence="11" id="KW-1185">Reference proteome</keyword>
<dbReference type="AlphaFoldDB" id="A0A0K9NUL7"/>
<dbReference type="InterPro" id="IPR001005">
    <property type="entry name" value="SANT/Myb"/>
</dbReference>
<evidence type="ECO:0000256" key="2">
    <source>
        <dbReference type="ARBA" id="ARBA00022737"/>
    </source>
</evidence>
<dbReference type="EMBL" id="LFYR01001622">
    <property type="protein sequence ID" value="KMZ60486.1"/>
    <property type="molecule type" value="Genomic_DNA"/>
</dbReference>
<keyword evidence="6" id="KW-0539">Nucleus</keyword>
<dbReference type="Gene3D" id="1.10.10.60">
    <property type="entry name" value="Homeodomain-like"/>
    <property type="match status" value="2"/>
</dbReference>
<dbReference type="OrthoDB" id="2143914at2759"/>
<dbReference type="PANTHER" id="PTHR45675:SF44">
    <property type="entry name" value="TRANSCRIPTION FACTOR MYB24"/>
    <property type="match status" value="1"/>
</dbReference>
<keyword evidence="3" id="KW-0805">Transcription regulation</keyword>
<protein>
    <submittedName>
        <fullName evidence="10">Uncharacterized protein</fullName>
    </submittedName>
</protein>
<dbReference type="GO" id="GO:0005634">
    <property type="term" value="C:nucleus"/>
    <property type="evidence" value="ECO:0000318"/>
    <property type="project" value="GO_Central"/>
</dbReference>
<evidence type="ECO:0000256" key="5">
    <source>
        <dbReference type="ARBA" id="ARBA00023163"/>
    </source>
</evidence>
<dbReference type="Proteomes" id="UP000036987">
    <property type="component" value="Unassembled WGS sequence"/>
</dbReference>
<dbReference type="GO" id="GO:0043565">
    <property type="term" value="F:sequence-specific DNA binding"/>
    <property type="evidence" value="ECO:0000318"/>
    <property type="project" value="GO_Central"/>
</dbReference>
<evidence type="ECO:0000256" key="3">
    <source>
        <dbReference type="ARBA" id="ARBA00023015"/>
    </source>
</evidence>
<feature type="region of interest" description="Disordered" evidence="7">
    <location>
        <begin position="1"/>
        <end position="25"/>
    </location>
</feature>
<dbReference type="InterPro" id="IPR044676">
    <property type="entry name" value="EOBI/EOBII-like_plant"/>
</dbReference>
<evidence type="ECO:0000259" key="8">
    <source>
        <dbReference type="PROSITE" id="PS50090"/>
    </source>
</evidence>
<evidence type="ECO:0000256" key="6">
    <source>
        <dbReference type="ARBA" id="ARBA00023242"/>
    </source>
</evidence>
<keyword evidence="4" id="KW-0238">DNA-binding</keyword>
<dbReference type="SUPFAM" id="SSF46689">
    <property type="entry name" value="Homeodomain-like"/>
    <property type="match status" value="1"/>
</dbReference>